<gene>
    <name evidence="1" type="ORF">TSAR_007978</name>
</gene>
<dbReference type="STRING" id="543379.A0A232FN85"/>
<sequence>MHSGLLIPFLVTLALTLLFSLAFLNHSIPGVFKVRCTWCMYTLPKYPGCSSIRNLRTRCVVVVGTHPSDLDDNAQDPLRVAALDTLASRTSHLKDGLSRLFCLVPYEIITPEIWDHVMPHWMEAIVHDVPIHELQELKMTLCRLKLLKQKDI</sequence>
<dbReference type="Pfam" id="PF14776">
    <property type="entry name" value="UNC-79"/>
    <property type="match status" value="1"/>
</dbReference>
<comment type="caution">
    <text evidence="1">The sequence shown here is derived from an EMBL/GenBank/DDBJ whole genome shotgun (WGS) entry which is preliminary data.</text>
</comment>
<name>A0A232FN85_9HYME</name>
<dbReference type="InterPro" id="IPR024855">
    <property type="entry name" value="UNC79"/>
</dbReference>
<reference evidence="1 2" key="1">
    <citation type="journal article" date="2017" name="Curr. Biol.">
        <title>The Evolution of Venom by Co-option of Single-Copy Genes.</title>
        <authorList>
            <person name="Martinson E.O."/>
            <person name="Mrinalini"/>
            <person name="Kelkar Y.D."/>
            <person name="Chang C.H."/>
            <person name="Werren J.H."/>
        </authorList>
    </citation>
    <scope>NUCLEOTIDE SEQUENCE [LARGE SCALE GENOMIC DNA]</scope>
    <source>
        <strain evidence="1 2">Alberta</strain>
        <tissue evidence="1">Whole body</tissue>
    </source>
</reference>
<dbReference type="PANTHER" id="PTHR21696">
    <property type="entry name" value="PROTEIN UNC-79 HOMOLOG"/>
    <property type="match status" value="1"/>
</dbReference>
<dbReference type="EMBL" id="NNAY01000004">
    <property type="protein sequence ID" value="OXU32184.1"/>
    <property type="molecule type" value="Genomic_DNA"/>
</dbReference>
<organism evidence="1 2">
    <name type="scientific">Trichomalopsis sarcophagae</name>
    <dbReference type="NCBI Taxonomy" id="543379"/>
    <lineage>
        <taxon>Eukaryota</taxon>
        <taxon>Metazoa</taxon>
        <taxon>Ecdysozoa</taxon>
        <taxon>Arthropoda</taxon>
        <taxon>Hexapoda</taxon>
        <taxon>Insecta</taxon>
        <taxon>Pterygota</taxon>
        <taxon>Neoptera</taxon>
        <taxon>Endopterygota</taxon>
        <taxon>Hymenoptera</taxon>
        <taxon>Apocrita</taxon>
        <taxon>Proctotrupomorpha</taxon>
        <taxon>Chalcidoidea</taxon>
        <taxon>Pteromalidae</taxon>
        <taxon>Pteromalinae</taxon>
        <taxon>Trichomalopsis</taxon>
    </lineage>
</organism>
<dbReference type="Proteomes" id="UP000215335">
    <property type="component" value="Unassembled WGS sequence"/>
</dbReference>
<dbReference type="AlphaFoldDB" id="A0A232FN85"/>
<keyword evidence="2" id="KW-1185">Reference proteome</keyword>
<protein>
    <submittedName>
        <fullName evidence="1">Uncharacterized protein</fullName>
    </submittedName>
</protein>
<evidence type="ECO:0000313" key="2">
    <source>
        <dbReference type="Proteomes" id="UP000215335"/>
    </source>
</evidence>
<dbReference type="PANTHER" id="PTHR21696:SF2">
    <property type="entry name" value="PROTEIN UNC-79 HOMOLOG"/>
    <property type="match status" value="1"/>
</dbReference>
<accession>A0A232FN85</accession>
<evidence type="ECO:0000313" key="1">
    <source>
        <dbReference type="EMBL" id="OXU32184.1"/>
    </source>
</evidence>
<proteinExistence type="predicted"/>